<organism evidence="2 3">
    <name type="scientific">Aquiflexum gelatinilyticum</name>
    <dbReference type="NCBI Taxonomy" id="2961943"/>
    <lineage>
        <taxon>Bacteria</taxon>
        <taxon>Pseudomonadati</taxon>
        <taxon>Bacteroidota</taxon>
        <taxon>Cytophagia</taxon>
        <taxon>Cytophagales</taxon>
        <taxon>Cyclobacteriaceae</taxon>
        <taxon>Aquiflexum</taxon>
    </lineage>
</organism>
<evidence type="ECO:0000313" key="2">
    <source>
        <dbReference type="EMBL" id="MCR9015288.1"/>
    </source>
</evidence>
<feature type="chain" id="PRO_5040828032" description="DUF2946 domain-containing protein" evidence="1">
    <location>
        <begin position="23"/>
        <end position="137"/>
    </location>
</feature>
<dbReference type="Proteomes" id="UP001142175">
    <property type="component" value="Unassembled WGS sequence"/>
</dbReference>
<proteinExistence type="predicted"/>
<comment type="caution">
    <text evidence="2">The sequence shown here is derived from an EMBL/GenBank/DDBJ whole genome shotgun (WGS) entry which is preliminary data.</text>
</comment>
<dbReference type="AlphaFoldDB" id="A0A9X2T053"/>
<sequence>MIKRYFSLFFLALSTLMMLGHSIIPHQHHGSLDKSHHNHHSDKVEIIGLNTADHHSILDNVFSFVPHGQKGVECISCPNMDETFNKQYFDFNAIIPVQIQFNYRITDIQQFFFDYPDALLITRYFPPVGLRAPPFFS</sequence>
<protein>
    <recommendedName>
        <fullName evidence="4">DUF2946 domain-containing protein</fullName>
    </recommendedName>
</protein>
<reference evidence="2" key="1">
    <citation type="submission" date="2022-08" db="EMBL/GenBank/DDBJ databases">
        <authorList>
            <person name="Zhang D."/>
        </authorList>
    </citation>
    <scope>NUCLEOTIDE SEQUENCE</scope>
    <source>
        <strain evidence="2">XJ19-11</strain>
    </source>
</reference>
<gene>
    <name evidence="2" type="ORF">NU887_09595</name>
</gene>
<keyword evidence="1" id="KW-0732">Signal</keyword>
<keyword evidence="3" id="KW-1185">Reference proteome</keyword>
<evidence type="ECO:0008006" key="4">
    <source>
        <dbReference type="Google" id="ProtNLM"/>
    </source>
</evidence>
<evidence type="ECO:0000256" key="1">
    <source>
        <dbReference type="SAM" id="SignalP"/>
    </source>
</evidence>
<dbReference type="EMBL" id="JANSUY010000005">
    <property type="protein sequence ID" value="MCR9015288.1"/>
    <property type="molecule type" value="Genomic_DNA"/>
</dbReference>
<dbReference type="RefSeq" id="WP_258423145.1">
    <property type="nucleotide sequence ID" value="NZ_JANSUY010000005.1"/>
</dbReference>
<accession>A0A9X2T053</accession>
<evidence type="ECO:0000313" key="3">
    <source>
        <dbReference type="Proteomes" id="UP001142175"/>
    </source>
</evidence>
<feature type="signal peptide" evidence="1">
    <location>
        <begin position="1"/>
        <end position="22"/>
    </location>
</feature>
<name>A0A9X2T053_9BACT</name>